<dbReference type="Proteomes" id="UP000286071">
    <property type="component" value="Unassembled WGS sequence"/>
</dbReference>
<dbReference type="InterPro" id="IPR027023">
    <property type="entry name" value="Put_LipoPS_kinase_InaA"/>
</dbReference>
<keyword evidence="1" id="KW-0808">Transferase</keyword>
<sequence length="250" mass="28938">MTDFLAIDDRELLVRHGLDEFDALWAKQLDAVDKPNTSQGGWSSVYRLDLDGNGYYLKRQSNYLTRSLHRPFGEPSFAREFRNISRYQQLGIPALQAVFFGERKVNSEVRAILLTRALDGWNDLDSLLEQWPQFSAAQQVAILRACALLARQLHGVRQVHGCFYPKHIFLRSAGNGYQAQLIDLEKTRPLLFGQRDRVKDLEPLLRRASIWSIEEARLLLATYLDQPTDSSLVDRWVQRLTDRRSHKEAR</sequence>
<dbReference type="SUPFAM" id="SSF56112">
    <property type="entry name" value="Protein kinase-like (PK-like)"/>
    <property type="match status" value="1"/>
</dbReference>
<protein>
    <submittedName>
        <fullName evidence="1">Lipopolysaccharide kinase</fullName>
    </submittedName>
</protein>
<gene>
    <name evidence="1" type="ORF">BK659_03910</name>
</gene>
<evidence type="ECO:0000313" key="1">
    <source>
        <dbReference type="EMBL" id="RON10666.1"/>
    </source>
</evidence>
<dbReference type="InterPro" id="IPR011009">
    <property type="entry name" value="Kinase-like_dom_sf"/>
</dbReference>
<evidence type="ECO:0000313" key="2">
    <source>
        <dbReference type="Proteomes" id="UP000286071"/>
    </source>
</evidence>
<name>A0A423HBW5_9PSED</name>
<dbReference type="OrthoDB" id="5405319at2"/>
<dbReference type="RefSeq" id="WP_123423839.1">
    <property type="nucleotide sequence ID" value="NZ_MOBJ01000003.1"/>
</dbReference>
<dbReference type="GO" id="GO:0016301">
    <property type="term" value="F:kinase activity"/>
    <property type="evidence" value="ECO:0007669"/>
    <property type="project" value="UniProtKB-KW"/>
</dbReference>
<dbReference type="AlphaFoldDB" id="A0A423HBW5"/>
<proteinExistence type="predicted"/>
<dbReference type="Pfam" id="PF06293">
    <property type="entry name" value="Kdo"/>
    <property type="match status" value="1"/>
</dbReference>
<comment type="caution">
    <text evidence="1">The sequence shown here is derived from an EMBL/GenBank/DDBJ whole genome shotgun (WGS) entry which is preliminary data.</text>
</comment>
<dbReference type="EMBL" id="MOBJ01000003">
    <property type="protein sequence ID" value="RON10666.1"/>
    <property type="molecule type" value="Genomic_DNA"/>
</dbReference>
<organism evidence="1 2">
    <name type="scientific">Pseudomonas brassicacearum</name>
    <dbReference type="NCBI Taxonomy" id="930166"/>
    <lineage>
        <taxon>Bacteria</taxon>
        <taxon>Pseudomonadati</taxon>
        <taxon>Pseudomonadota</taxon>
        <taxon>Gammaproteobacteria</taxon>
        <taxon>Pseudomonadales</taxon>
        <taxon>Pseudomonadaceae</taxon>
        <taxon>Pseudomonas</taxon>
    </lineage>
</organism>
<dbReference type="PIRSF" id="PIRSF026326">
    <property type="entry name" value="InaA"/>
    <property type="match status" value="1"/>
</dbReference>
<keyword evidence="1" id="KW-0418">Kinase</keyword>
<accession>A0A423HBW5</accession>
<reference evidence="1 2" key="1">
    <citation type="submission" date="2016-10" db="EMBL/GenBank/DDBJ databases">
        <title>Comparative genome analysis of multiple Pseudomonas spp. focuses on biocontrol and plant growth promoting traits.</title>
        <authorList>
            <person name="Tao X.-Y."/>
            <person name="Taylor C.G."/>
        </authorList>
    </citation>
    <scope>NUCLEOTIDE SEQUENCE [LARGE SCALE GENOMIC DNA]</scope>
    <source>
        <strain evidence="1 2">48H11</strain>
    </source>
</reference>